<keyword evidence="2" id="KW-1185">Reference proteome</keyword>
<sequence>MSDWGPGVLIEEPVMDPEIGAEMLGLDGFAESPEGAVDLLGPNVENGSNPLFPEAESFFPEEDAEDDWLTF</sequence>
<evidence type="ECO:0000313" key="1">
    <source>
        <dbReference type="EMBL" id="AXG08246.1"/>
    </source>
</evidence>
<reference evidence="1 2" key="1">
    <citation type="submission" date="2018-07" db="EMBL/GenBank/DDBJ databases">
        <title>Genome sequences of Haloplanus sp. CBA1113.</title>
        <authorList>
            <person name="Kim Y.B."/>
            <person name="Roh S.W."/>
        </authorList>
    </citation>
    <scope>NUCLEOTIDE SEQUENCE [LARGE SCALE GENOMIC DNA]</scope>
    <source>
        <strain evidence="1 2">CBA1113</strain>
        <plasmid evidence="1 2">pCBA1113-01</plasmid>
    </source>
</reference>
<dbReference type="Proteomes" id="UP000253273">
    <property type="component" value="Plasmid pCBA1113-01"/>
</dbReference>
<proteinExistence type="predicted"/>
<geneLocation type="plasmid" evidence="1 2">
    <name>pCBA1113-01</name>
</geneLocation>
<organism evidence="1 2">
    <name type="scientific">Haloplanus rubicundus</name>
    <dbReference type="NCBI Taxonomy" id="1547898"/>
    <lineage>
        <taxon>Archaea</taxon>
        <taxon>Methanobacteriati</taxon>
        <taxon>Methanobacteriota</taxon>
        <taxon>Stenosarchaea group</taxon>
        <taxon>Halobacteria</taxon>
        <taxon>Halobacteriales</taxon>
        <taxon>Haloferacaceae</taxon>
        <taxon>Haloplanus</taxon>
    </lineage>
</organism>
<evidence type="ECO:0000313" key="2">
    <source>
        <dbReference type="Proteomes" id="UP000253273"/>
    </source>
</evidence>
<name>A0A345E7S4_9EURY</name>
<dbReference type="KEGG" id="haj:DU500_17295"/>
<dbReference type="AlphaFoldDB" id="A0A345E7S4"/>
<protein>
    <submittedName>
        <fullName evidence="1">Uncharacterized protein</fullName>
    </submittedName>
</protein>
<gene>
    <name evidence="1" type="ORF">DU500_17295</name>
</gene>
<dbReference type="EMBL" id="CP031151">
    <property type="protein sequence ID" value="AXG08246.1"/>
    <property type="molecule type" value="Genomic_DNA"/>
</dbReference>
<accession>A0A345E7S4</accession>
<keyword evidence="1" id="KW-0614">Plasmid</keyword>